<dbReference type="STRING" id="554055.A0A2P6VBL1"/>
<accession>A0A2P6VBL1</accession>
<gene>
    <name evidence="4" type="ORF">C2E20_5023</name>
</gene>
<evidence type="ECO:0000256" key="2">
    <source>
        <dbReference type="ARBA" id="ARBA00022679"/>
    </source>
</evidence>
<evidence type="ECO:0000256" key="1">
    <source>
        <dbReference type="ARBA" id="ARBA00007274"/>
    </source>
</evidence>
<dbReference type="GO" id="GO:0008374">
    <property type="term" value="F:O-acyltransferase activity"/>
    <property type="evidence" value="ECO:0007669"/>
    <property type="project" value="TreeGrafter"/>
</dbReference>
<comment type="similarity">
    <text evidence="1">Belongs to the transferase hexapeptide repeat family.</text>
</comment>
<dbReference type="InterPro" id="IPR024688">
    <property type="entry name" value="Mac_dom"/>
</dbReference>
<dbReference type="Pfam" id="PF12464">
    <property type="entry name" value="Mac"/>
    <property type="match status" value="1"/>
</dbReference>
<dbReference type="InterPro" id="IPR001451">
    <property type="entry name" value="Hexapep"/>
</dbReference>
<comment type="caution">
    <text evidence="4">The sequence shown here is derived from an EMBL/GenBank/DDBJ whole genome shotgun (WGS) entry which is preliminary data.</text>
</comment>
<name>A0A2P6VBL1_9CHLO</name>
<dbReference type="CDD" id="cd03357">
    <property type="entry name" value="LbH_MAT_GAT"/>
    <property type="match status" value="1"/>
</dbReference>
<dbReference type="AlphaFoldDB" id="A0A2P6VBL1"/>
<dbReference type="GO" id="GO:0016407">
    <property type="term" value="F:acetyltransferase activity"/>
    <property type="evidence" value="ECO:0007669"/>
    <property type="project" value="InterPro"/>
</dbReference>
<dbReference type="SUPFAM" id="SSF51161">
    <property type="entry name" value="Trimeric LpxA-like enzymes"/>
    <property type="match status" value="1"/>
</dbReference>
<dbReference type="OrthoDB" id="25818at2759"/>
<organism evidence="4 5">
    <name type="scientific">Micractinium conductrix</name>
    <dbReference type="NCBI Taxonomy" id="554055"/>
    <lineage>
        <taxon>Eukaryota</taxon>
        <taxon>Viridiplantae</taxon>
        <taxon>Chlorophyta</taxon>
        <taxon>core chlorophytes</taxon>
        <taxon>Trebouxiophyceae</taxon>
        <taxon>Chlorellales</taxon>
        <taxon>Chlorellaceae</taxon>
        <taxon>Chlorella clade</taxon>
        <taxon>Micractinium</taxon>
    </lineage>
</organism>
<dbReference type="Gene3D" id="2.160.10.10">
    <property type="entry name" value="Hexapeptide repeat proteins"/>
    <property type="match status" value="1"/>
</dbReference>
<dbReference type="InterPro" id="IPR051159">
    <property type="entry name" value="Hexapeptide_acetyltransf"/>
</dbReference>
<evidence type="ECO:0000259" key="3">
    <source>
        <dbReference type="SMART" id="SM01266"/>
    </source>
</evidence>
<evidence type="ECO:0000313" key="4">
    <source>
        <dbReference type="EMBL" id="PSC71458.1"/>
    </source>
</evidence>
<dbReference type="Proteomes" id="UP000239649">
    <property type="component" value="Unassembled WGS sequence"/>
</dbReference>
<dbReference type="SMART" id="SM01266">
    <property type="entry name" value="Mac"/>
    <property type="match status" value="1"/>
</dbReference>
<keyword evidence="2" id="KW-0808">Transferase</keyword>
<dbReference type="PANTHER" id="PTHR23416">
    <property type="entry name" value="SIALIC ACID SYNTHASE-RELATED"/>
    <property type="match status" value="1"/>
</dbReference>
<reference evidence="4 5" key="1">
    <citation type="journal article" date="2018" name="Plant J.">
        <title>Genome sequences of Chlorella sorokiniana UTEX 1602 and Micractinium conductrix SAG 241.80: implications to maltose excretion by a green alga.</title>
        <authorList>
            <person name="Arriola M.B."/>
            <person name="Velmurugan N."/>
            <person name="Zhang Y."/>
            <person name="Plunkett M.H."/>
            <person name="Hondzo H."/>
            <person name="Barney B.M."/>
        </authorList>
    </citation>
    <scope>NUCLEOTIDE SEQUENCE [LARGE SCALE GENOMIC DNA]</scope>
    <source>
        <strain evidence="4 5">SAG 241.80</strain>
    </source>
</reference>
<dbReference type="EMBL" id="LHPF02000014">
    <property type="protein sequence ID" value="PSC71458.1"/>
    <property type="molecule type" value="Genomic_DNA"/>
</dbReference>
<feature type="domain" description="Maltose/galactoside acetyltransferase" evidence="3">
    <location>
        <begin position="1"/>
        <end position="52"/>
    </location>
</feature>
<dbReference type="PANTHER" id="PTHR23416:SF23">
    <property type="entry name" value="ACETYLTRANSFERASE C18B11.09C-RELATED"/>
    <property type="match status" value="1"/>
</dbReference>
<evidence type="ECO:0000313" key="5">
    <source>
        <dbReference type="Proteomes" id="UP000239649"/>
    </source>
</evidence>
<proteinExistence type="inferred from homology"/>
<dbReference type="Pfam" id="PF00132">
    <property type="entry name" value="Hexapep"/>
    <property type="match status" value="1"/>
</dbReference>
<protein>
    <submittedName>
        <fullName evidence="4">Maltose O-acetyltransferase</fullName>
    </submittedName>
</protein>
<dbReference type="InterPro" id="IPR011004">
    <property type="entry name" value="Trimer_LpxA-like_sf"/>
</dbReference>
<keyword evidence="5" id="KW-1185">Reference proteome</keyword>
<sequence>MLAGEDYDPFDPELVDARITARRLLRKFNDELDYADVEGRVEVLKQLVGRANWKKPPWIEPPFNVNYGFNLTVGDFFYCNFGCTILDETKVEIGHRVLVGPNVKIYAGGHHVDPAVRSGRGSSLIVRPVKIGNDVWLGGGCLILPGVTVGDGATVAGGAVVTKDVEPNTLVGGNPARLIRRLEPGEPRDKPPI</sequence>